<dbReference type="InterPro" id="IPR013815">
    <property type="entry name" value="ATP_grasp_subdomain_1"/>
</dbReference>
<organism evidence="1 2">
    <name type="scientific">Marinobacter persicus</name>
    <dbReference type="NCBI Taxonomy" id="930118"/>
    <lineage>
        <taxon>Bacteria</taxon>
        <taxon>Pseudomonadati</taxon>
        <taxon>Pseudomonadota</taxon>
        <taxon>Gammaproteobacteria</taxon>
        <taxon>Pseudomonadales</taxon>
        <taxon>Marinobacteraceae</taxon>
        <taxon>Marinobacter</taxon>
    </lineage>
</organism>
<dbReference type="AlphaFoldDB" id="A0A1I3PAE3"/>
<sequence length="304" mass="33540">MSGKRYKIMIEASGSLAVGYLISNIQAAGHECIASDIDEESVGKLLADNFILMPLAGDPGLWQHAHDALTEMSIDIVIPSLDETLQGWAQRKQSYAQRGISVIVSDPDVVAICQDKWRTFQFFAEHGIPTAETSLTQDYPLVKPRTGRGGAGVQVTHKKVDMDGMISQEILSGTEYTIDIFCSAESQPEYIVPRRRINVRDGKSTAGVVEKHSGIEAWVRAICKRLRFIGPVNMQCFVLPDGSIKFVEINPRIAGGMALGFAATENWINLIVDNIIEGKPIVPRPIQDGLKMRRYYSEVFATSD</sequence>
<dbReference type="Gene3D" id="3.30.1490.20">
    <property type="entry name" value="ATP-grasp fold, A domain"/>
    <property type="match status" value="1"/>
</dbReference>
<accession>A0A1I3PAE3</accession>
<dbReference type="Gene3D" id="3.40.50.20">
    <property type="match status" value="1"/>
</dbReference>
<dbReference type="RefSeq" id="WP_091700365.1">
    <property type="nucleotide sequence ID" value="NZ_BMYN01000005.1"/>
</dbReference>
<protein>
    <submittedName>
        <fullName evidence="1">Carbamoyl-phosphate synthase large subunit</fullName>
    </submittedName>
</protein>
<gene>
    <name evidence="1" type="ORF">SAMN05216429_101134</name>
</gene>
<keyword evidence="2" id="KW-1185">Reference proteome</keyword>
<reference evidence="1 2" key="1">
    <citation type="submission" date="2016-10" db="EMBL/GenBank/DDBJ databases">
        <authorList>
            <person name="de Groot N.N."/>
        </authorList>
    </citation>
    <scope>NUCLEOTIDE SEQUENCE [LARGE SCALE GENOMIC DNA]</scope>
    <source>
        <strain evidence="1 2">IBRC-M 10445</strain>
    </source>
</reference>
<name>A0A1I3PAE3_9GAMM</name>
<dbReference type="EMBL" id="FOSC01000001">
    <property type="protein sequence ID" value="SFJ18554.1"/>
    <property type="molecule type" value="Genomic_DNA"/>
</dbReference>
<dbReference type="Proteomes" id="UP000199445">
    <property type="component" value="Unassembled WGS sequence"/>
</dbReference>
<dbReference type="Pfam" id="PF15632">
    <property type="entry name" value="ATPgrasp_Ter"/>
    <property type="match status" value="1"/>
</dbReference>
<dbReference type="GO" id="GO:0005524">
    <property type="term" value="F:ATP binding"/>
    <property type="evidence" value="ECO:0007669"/>
    <property type="project" value="InterPro"/>
</dbReference>
<evidence type="ECO:0000313" key="2">
    <source>
        <dbReference type="Proteomes" id="UP000199445"/>
    </source>
</evidence>
<proteinExistence type="predicted"/>
<dbReference type="GO" id="GO:0003824">
    <property type="term" value="F:catalytic activity"/>
    <property type="evidence" value="ECO:0007669"/>
    <property type="project" value="UniProtKB-ARBA"/>
</dbReference>
<dbReference type="OrthoDB" id="9803907at2"/>
<dbReference type="SUPFAM" id="SSF56059">
    <property type="entry name" value="Glutathione synthetase ATP-binding domain-like"/>
    <property type="match status" value="1"/>
</dbReference>
<dbReference type="Gene3D" id="3.30.470.20">
    <property type="entry name" value="ATP-grasp fold, B domain"/>
    <property type="match status" value="1"/>
</dbReference>
<evidence type="ECO:0000313" key="1">
    <source>
        <dbReference type="EMBL" id="SFJ18554.1"/>
    </source>
</evidence>